<accession>A0A2S1LH49</accession>
<sequence length="109" mass="12683">MIKPYSAYKFELPSFIFVCTVMLYSSIMQGQEVKVDSVTKKKYITVDVVKTYERIVAKGSYNPELLEYLGNHYYNVHNIVKSKIYFDLLFTKCQRSKISAKAVAIYKTL</sequence>
<dbReference type="Proteomes" id="UP000244527">
    <property type="component" value="Chromosome"/>
</dbReference>
<keyword evidence="2" id="KW-1185">Reference proteome</keyword>
<reference evidence="1 2" key="1">
    <citation type="submission" date="2017-04" db="EMBL/GenBank/DDBJ databases">
        <title>Compelte genome sequence of WV33.</title>
        <authorList>
            <person name="Lee P.C."/>
        </authorList>
    </citation>
    <scope>NUCLEOTIDE SEQUENCE [LARGE SCALE GENOMIC DNA]</scope>
    <source>
        <strain evidence="1 2">WV33</strain>
    </source>
</reference>
<proteinExistence type="predicted"/>
<dbReference type="AlphaFoldDB" id="A0A2S1LH49"/>
<dbReference type="EMBL" id="CP020918">
    <property type="protein sequence ID" value="AWG23073.1"/>
    <property type="molecule type" value="Genomic_DNA"/>
</dbReference>
<name>A0A2S1LH49_9FLAO</name>
<gene>
    <name evidence="1" type="ORF">FFWV33_16850</name>
</gene>
<dbReference type="KEGG" id="ffa:FFWV33_16850"/>
<evidence type="ECO:0000313" key="2">
    <source>
        <dbReference type="Proteomes" id="UP000244527"/>
    </source>
</evidence>
<protein>
    <submittedName>
        <fullName evidence="1">Uncharacterized protein</fullName>
    </submittedName>
</protein>
<organism evidence="1 2">
    <name type="scientific">Flavobacterium faecale</name>
    <dbReference type="NCBI Taxonomy" id="1355330"/>
    <lineage>
        <taxon>Bacteria</taxon>
        <taxon>Pseudomonadati</taxon>
        <taxon>Bacteroidota</taxon>
        <taxon>Flavobacteriia</taxon>
        <taxon>Flavobacteriales</taxon>
        <taxon>Flavobacteriaceae</taxon>
        <taxon>Flavobacterium</taxon>
    </lineage>
</organism>
<evidence type="ECO:0000313" key="1">
    <source>
        <dbReference type="EMBL" id="AWG23073.1"/>
    </source>
</evidence>